<comment type="cofactor">
    <cofactor evidence="1">
        <name>Ni(2+)</name>
        <dbReference type="ChEBI" id="CHEBI:49786"/>
    </cofactor>
</comment>
<accession>A0A388SGE5</accession>
<proteinExistence type="predicted"/>
<dbReference type="Gene3D" id="1.10.645.10">
    <property type="entry name" value="Cytochrome-c3 Hydrogenase, chain B"/>
    <property type="match status" value="1"/>
</dbReference>
<evidence type="ECO:0000256" key="1">
    <source>
        <dbReference type="PIRSR" id="PIRSR601501-1"/>
    </source>
</evidence>
<organism evidence="2 3">
    <name type="scientific">Mesosutterella multiformis</name>
    <dbReference type="NCBI Taxonomy" id="2259133"/>
    <lineage>
        <taxon>Bacteria</taxon>
        <taxon>Pseudomonadati</taxon>
        <taxon>Pseudomonadota</taxon>
        <taxon>Betaproteobacteria</taxon>
        <taxon>Burkholderiales</taxon>
        <taxon>Sutterellaceae</taxon>
        <taxon>Mesosutterella</taxon>
    </lineage>
</organism>
<dbReference type="PANTHER" id="PTHR42958">
    <property type="entry name" value="HYDROGENASE-2 LARGE CHAIN"/>
    <property type="match status" value="1"/>
</dbReference>
<evidence type="ECO:0008006" key="4">
    <source>
        <dbReference type="Google" id="ProtNLM"/>
    </source>
</evidence>
<name>A0A388SGE5_9BURK</name>
<dbReference type="InterPro" id="IPR029014">
    <property type="entry name" value="NiFe-Hase_large"/>
</dbReference>
<dbReference type="OrthoDB" id="9157196at2"/>
<dbReference type="Pfam" id="PF00374">
    <property type="entry name" value="NiFeSe_Hases"/>
    <property type="match status" value="1"/>
</dbReference>
<protein>
    <recommendedName>
        <fullName evidence="4">Hydrogenase expression/formation protein HupK</fullName>
    </recommendedName>
</protein>
<feature type="binding site" evidence="1">
    <location>
        <position position="366"/>
    </location>
    <ligand>
        <name>Ni(2+)</name>
        <dbReference type="ChEBI" id="CHEBI:49786"/>
    </ligand>
</feature>
<evidence type="ECO:0000313" key="3">
    <source>
        <dbReference type="Proteomes" id="UP000266091"/>
    </source>
</evidence>
<dbReference type="RefSeq" id="WP_116270073.1">
    <property type="nucleotide sequence ID" value="NZ_BGZJ01000001.1"/>
</dbReference>
<dbReference type="PANTHER" id="PTHR42958:SF4">
    <property type="entry name" value="HYDROGENASE EXPRESSION_FORMATION PROTEIN HUPK"/>
    <property type="match status" value="1"/>
</dbReference>
<dbReference type="AlphaFoldDB" id="A0A388SGE5"/>
<keyword evidence="1" id="KW-0479">Metal-binding</keyword>
<keyword evidence="3" id="KW-1185">Reference proteome</keyword>
<accession>A0A401LH22</accession>
<dbReference type="Proteomes" id="UP000266091">
    <property type="component" value="Unassembled WGS sequence"/>
</dbReference>
<dbReference type="EMBL" id="BGZJ01000001">
    <property type="protein sequence ID" value="GBO93764.1"/>
    <property type="molecule type" value="Genomic_DNA"/>
</dbReference>
<dbReference type="InterPro" id="IPR050867">
    <property type="entry name" value="NiFe/NiFeSe_hydrgnase_LSU"/>
</dbReference>
<keyword evidence="1" id="KW-0533">Nickel</keyword>
<gene>
    <name evidence="2" type="ORF">MESMUL_11180</name>
</gene>
<dbReference type="GO" id="GO:0016151">
    <property type="term" value="F:nickel cation binding"/>
    <property type="evidence" value="ECO:0007669"/>
    <property type="project" value="InterPro"/>
</dbReference>
<dbReference type="SUPFAM" id="SSF56762">
    <property type="entry name" value="HydB/Nqo4-like"/>
    <property type="match status" value="1"/>
</dbReference>
<sequence>MTGALPDFGAIIVTVDTKDGVPVSARTRSTRGPMVSKLLEGRQADESIPTLISMLYTLCPVAQSTAWRAARAYAEGGPTSEDLAKWAAGVQLEAMIEHLRCLAFELPRSLDIESRSDAKLIGRLRTRVTGVSRLSQKELEALRKDVADCANELLYQTEDIPTLGDWRPTDQVETWVDSRSTVLRPVFSYLLTLPRELGRSSVPALSTASAAVRKDLAAHLTREGFCTAPSLTLGSAQTSALGRRYESPALMPEYLANGAGTFLYFYARLLELGSWMQSFEEPEKLVSGFSPEPGVGIGFVETARGTLIHRLRIENGKMIESTIVAPTEWNFAPGGAAEQALSRLGVTNWDSWRTRAELVVRQFDACVPFRIETESANA</sequence>
<dbReference type="InterPro" id="IPR001501">
    <property type="entry name" value="Ni-dep_hyd_lsu"/>
</dbReference>
<feature type="binding site" evidence="1">
    <location>
        <position position="323"/>
    </location>
    <ligand>
        <name>Mg(2+)</name>
        <dbReference type="ChEBI" id="CHEBI:18420"/>
    </ligand>
</feature>
<evidence type="ECO:0000313" key="2">
    <source>
        <dbReference type="EMBL" id="GBO93764.1"/>
    </source>
</evidence>
<keyword evidence="1" id="KW-0460">Magnesium</keyword>
<comment type="caution">
    <text evidence="2">The sequence shown here is derived from an EMBL/GenBank/DDBJ whole genome shotgun (WGS) entry which is preliminary data.</text>
</comment>
<reference evidence="2 3" key="1">
    <citation type="journal article" date="2018" name="Int. J. Syst. Evol. Microbiol.">
        <title>Mesosutterella multiformis gen. nov., sp. nov., a member of the family Sutterellaceae and Sutterella megalosphaeroides sp. nov., isolated from human faeces.</title>
        <authorList>
            <person name="Sakamoto M."/>
            <person name="Ikeyama N."/>
            <person name="Kunihiro T."/>
            <person name="Iino T."/>
            <person name="Yuki M."/>
            <person name="Ohkuma M."/>
        </authorList>
    </citation>
    <scope>NUCLEOTIDE SEQUENCE [LARGE SCALE GENOMIC DNA]</scope>
    <source>
        <strain evidence="2 3">4NBBH2</strain>
    </source>
</reference>